<feature type="compositionally biased region" description="Basic and acidic residues" evidence="1">
    <location>
        <begin position="235"/>
        <end position="251"/>
    </location>
</feature>
<gene>
    <name evidence="2" type="ORF">IAB19_08730</name>
</gene>
<organism evidence="2 3">
    <name type="scientific">Candidatus Avisuccinivibrio stercorigallinarum</name>
    <dbReference type="NCBI Taxonomy" id="2840704"/>
    <lineage>
        <taxon>Bacteria</taxon>
        <taxon>Pseudomonadati</taxon>
        <taxon>Pseudomonadota</taxon>
        <taxon>Gammaproteobacteria</taxon>
        <taxon>Aeromonadales</taxon>
        <taxon>Succinivibrionaceae</taxon>
        <taxon>Succinivibrionaceae incertae sedis</taxon>
        <taxon>Candidatus Avisuccinivibrio</taxon>
    </lineage>
</organism>
<name>A0A9D9DBN2_9GAMM</name>
<dbReference type="EMBL" id="JADINH010000174">
    <property type="protein sequence ID" value="MBO8416450.1"/>
    <property type="molecule type" value="Genomic_DNA"/>
</dbReference>
<reference evidence="2" key="2">
    <citation type="journal article" date="2021" name="PeerJ">
        <title>Extensive microbial diversity within the chicken gut microbiome revealed by metagenomics and culture.</title>
        <authorList>
            <person name="Gilroy R."/>
            <person name="Ravi A."/>
            <person name="Getino M."/>
            <person name="Pursley I."/>
            <person name="Horton D.L."/>
            <person name="Alikhan N.F."/>
            <person name="Baker D."/>
            <person name="Gharbi K."/>
            <person name="Hall N."/>
            <person name="Watson M."/>
            <person name="Adriaenssens E.M."/>
            <person name="Foster-Nyarko E."/>
            <person name="Jarju S."/>
            <person name="Secka A."/>
            <person name="Antonio M."/>
            <person name="Oren A."/>
            <person name="Chaudhuri R.R."/>
            <person name="La Ragione R."/>
            <person name="Hildebrand F."/>
            <person name="Pallen M.J."/>
        </authorList>
    </citation>
    <scope>NUCLEOTIDE SEQUENCE</scope>
    <source>
        <strain evidence="2">17213</strain>
    </source>
</reference>
<feature type="region of interest" description="Disordered" evidence="1">
    <location>
        <begin position="1"/>
        <end position="23"/>
    </location>
</feature>
<evidence type="ECO:0000313" key="2">
    <source>
        <dbReference type="EMBL" id="MBO8416450.1"/>
    </source>
</evidence>
<accession>A0A9D9DBN2</accession>
<dbReference type="Proteomes" id="UP000823631">
    <property type="component" value="Unassembled WGS sequence"/>
</dbReference>
<evidence type="ECO:0000256" key="1">
    <source>
        <dbReference type="SAM" id="MobiDB-lite"/>
    </source>
</evidence>
<feature type="region of interest" description="Disordered" evidence="1">
    <location>
        <begin position="232"/>
        <end position="251"/>
    </location>
</feature>
<evidence type="ECO:0008006" key="4">
    <source>
        <dbReference type="Google" id="ProtNLM"/>
    </source>
</evidence>
<comment type="caution">
    <text evidence="2">The sequence shown here is derived from an EMBL/GenBank/DDBJ whole genome shotgun (WGS) entry which is preliminary data.</text>
</comment>
<protein>
    <recommendedName>
        <fullName evidence="4">KfrA N-terminal DNA-binding domain-containing protein</fullName>
    </recommendedName>
</protein>
<reference evidence="2" key="1">
    <citation type="submission" date="2020-10" db="EMBL/GenBank/DDBJ databases">
        <authorList>
            <person name="Gilroy R."/>
        </authorList>
    </citation>
    <scope>NUCLEOTIDE SEQUENCE</scope>
    <source>
        <strain evidence="2">17213</strain>
    </source>
</reference>
<evidence type="ECO:0000313" key="3">
    <source>
        <dbReference type="Proteomes" id="UP000823631"/>
    </source>
</evidence>
<proteinExistence type="predicted"/>
<dbReference type="AlphaFoldDB" id="A0A9D9DBN2"/>
<sequence>MKEQKMEQKQNLANSEEQADGIMYQDDTMIHDTKSGLEEPAAQRSANVTFEEAAQVIEELESEQAEVNPRTMRARLGRGSYTHLRDLYKLYNEKKLKEAEAFTALNVDAKDMEMRAKELVSLAVQSNYRIVNEEREFNRTQLKNCQARYDALVQGYKKEIEQLKADKTDLSEDLKKARNEVESTALKLANKTTEHINLQKENAALKATKTEQAERIAELKSQIETLTKAVNQLSKKQEKEEGMKKEDKPKA</sequence>